<protein>
    <recommendedName>
        <fullName evidence="4">Nicotinamide riboside transporter PnuC</fullName>
    </recommendedName>
</protein>
<dbReference type="NCBIfam" id="TIGR01528">
    <property type="entry name" value="NMN_trans_PnuC"/>
    <property type="match status" value="1"/>
</dbReference>
<dbReference type="InterPro" id="IPR006419">
    <property type="entry name" value="NMN_transpt_PnuC"/>
</dbReference>
<proteinExistence type="inferred from homology"/>
<dbReference type="GO" id="GO:0005886">
    <property type="term" value="C:plasma membrane"/>
    <property type="evidence" value="ECO:0007669"/>
    <property type="project" value="UniProtKB-SubCell"/>
</dbReference>
<evidence type="ECO:0000256" key="7">
    <source>
        <dbReference type="ARBA" id="ARBA00022692"/>
    </source>
</evidence>
<evidence type="ECO:0000256" key="5">
    <source>
        <dbReference type="ARBA" id="ARBA00022448"/>
    </source>
</evidence>
<comment type="subcellular location">
    <subcellularLocation>
        <location evidence="2">Cell membrane</location>
        <topology evidence="2">Multi-pass membrane protein</topology>
    </subcellularLocation>
</comment>
<evidence type="ECO:0000313" key="12">
    <source>
        <dbReference type="Proteomes" id="UP000315283"/>
    </source>
</evidence>
<organism evidence="11 12">
    <name type="scientific">SAR86 cluster bacterium</name>
    <dbReference type="NCBI Taxonomy" id="2030880"/>
    <lineage>
        <taxon>Bacteria</taxon>
        <taxon>Pseudomonadati</taxon>
        <taxon>Pseudomonadota</taxon>
        <taxon>Gammaproteobacteria</taxon>
        <taxon>SAR86 cluster</taxon>
    </lineage>
</organism>
<keyword evidence="5" id="KW-0813">Transport</keyword>
<evidence type="ECO:0000256" key="6">
    <source>
        <dbReference type="ARBA" id="ARBA00022475"/>
    </source>
</evidence>
<dbReference type="AlphaFoldDB" id="A0A520N6M4"/>
<comment type="caution">
    <text evidence="11">The sequence shown here is derived from an EMBL/GenBank/DDBJ whole genome shotgun (WGS) entry which is preliminary data.</text>
</comment>
<evidence type="ECO:0000256" key="10">
    <source>
        <dbReference type="SAM" id="Phobius"/>
    </source>
</evidence>
<feature type="transmembrane region" description="Helical" evidence="10">
    <location>
        <begin position="6"/>
        <end position="22"/>
    </location>
</feature>
<comment type="function">
    <text evidence="1">Required for nicotinamide riboside transport across the inner membrane.</text>
</comment>
<comment type="similarity">
    <text evidence="3">Belongs to the nicotinamide ribonucleoside (NR) uptake permease (TC 4.B.1) family.</text>
</comment>
<dbReference type="EMBL" id="SHBJ01000004">
    <property type="protein sequence ID" value="RZO29039.1"/>
    <property type="molecule type" value="Genomic_DNA"/>
</dbReference>
<keyword evidence="8 10" id="KW-1133">Transmembrane helix</keyword>
<keyword evidence="7 10" id="KW-0812">Transmembrane</keyword>
<feature type="transmembrane region" description="Helical" evidence="10">
    <location>
        <begin position="90"/>
        <end position="107"/>
    </location>
</feature>
<dbReference type="Pfam" id="PF04973">
    <property type="entry name" value="NMN_transporter"/>
    <property type="match status" value="1"/>
</dbReference>
<reference evidence="11 12" key="1">
    <citation type="submission" date="2019-02" db="EMBL/GenBank/DDBJ databases">
        <title>Prokaryotic population dynamics and viral predation in marine succession experiment using metagenomics: the confinement effect.</title>
        <authorList>
            <person name="Haro-Moreno J.M."/>
            <person name="Rodriguez-Valera F."/>
            <person name="Lopez-Perez M."/>
        </authorList>
    </citation>
    <scope>NUCLEOTIDE SEQUENCE [LARGE SCALE GENOMIC DNA]</scope>
    <source>
        <strain evidence="11">MED-G164</strain>
    </source>
</reference>
<evidence type="ECO:0000256" key="9">
    <source>
        <dbReference type="ARBA" id="ARBA00023136"/>
    </source>
</evidence>
<sequence length="190" mass="22038">MPSIIIEILAVTTALLYLFLAAKEDVKCWYAAIISSSLYFYIMLNANLIMEAYLQIFYIGMAIFGFFQWRKLYANNKPIKIKSWELKTHVYVIATIIIISLLSGTLLSKYTNAALPFLDAMTTFGALITTYMVAKKVLENWVYWFVIDSISIYIFVSRELFLTAGLFLVYLIIIIFGYISWKKTLQEQYE</sequence>
<dbReference type="PANTHER" id="PTHR36122">
    <property type="entry name" value="NICOTINAMIDE RIBOSIDE TRANSPORTER PNUC"/>
    <property type="match status" value="1"/>
</dbReference>
<evidence type="ECO:0000256" key="1">
    <source>
        <dbReference type="ARBA" id="ARBA00002672"/>
    </source>
</evidence>
<evidence type="ECO:0000256" key="4">
    <source>
        <dbReference type="ARBA" id="ARBA00017522"/>
    </source>
</evidence>
<keyword evidence="9 10" id="KW-0472">Membrane</keyword>
<feature type="transmembrane region" description="Helical" evidence="10">
    <location>
        <begin position="29"/>
        <end position="46"/>
    </location>
</feature>
<dbReference type="PANTHER" id="PTHR36122:SF2">
    <property type="entry name" value="NICOTINAMIDE RIBOSIDE TRANSPORTER PNUC"/>
    <property type="match status" value="1"/>
</dbReference>
<dbReference type="Proteomes" id="UP000315283">
    <property type="component" value="Unassembled WGS sequence"/>
</dbReference>
<evidence type="ECO:0000313" key="11">
    <source>
        <dbReference type="EMBL" id="RZO29039.1"/>
    </source>
</evidence>
<feature type="transmembrane region" description="Helical" evidence="10">
    <location>
        <begin position="141"/>
        <end position="156"/>
    </location>
</feature>
<gene>
    <name evidence="11" type="ORF">EVA97_00995</name>
</gene>
<feature type="transmembrane region" description="Helical" evidence="10">
    <location>
        <begin position="162"/>
        <end position="181"/>
    </location>
</feature>
<feature type="transmembrane region" description="Helical" evidence="10">
    <location>
        <begin position="52"/>
        <end position="69"/>
    </location>
</feature>
<keyword evidence="6" id="KW-1003">Cell membrane</keyword>
<accession>A0A520N6M4</accession>
<evidence type="ECO:0000256" key="8">
    <source>
        <dbReference type="ARBA" id="ARBA00022989"/>
    </source>
</evidence>
<evidence type="ECO:0000256" key="2">
    <source>
        <dbReference type="ARBA" id="ARBA00004651"/>
    </source>
</evidence>
<dbReference type="GO" id="GO:0034257">
    <property type="term" value="F:nicotinamide riboside transmembrane transporter activity"/>
    <property type="evidence" value="ECO:0007669"/>
    <property type="project" value="InterPro"/>
</dbReference>
<feature type="transmembrane region" description="Helical" evidence="10">
    <location>
        <begin position="113"/>
        <end position="134"/>
    </location>
</feature>
<evidence type="ECO:0000256" key="3">
    <source>
        <dbReference type="ARBA" id="ARBA00006669"/>
    </source>
</evidence>
<name>A0A520N6M4_9GAMM</name>